<evidence type="ECO:0000256" key="1">
    <source>
        <dbReference type="SAM" id="Phobius"/>
    </source>
</evidence>
<evidence type="ECO:0000313" key="3">
    <source>
        <dbReference type="Proteomes" id="UP000712600"/>
    </source>
</evidence>
<proteinExistence type="predicted"/>
<feature type="transmembrane region" description="Helical" evidence="1">
    <location>
        <begin position="57"/>
        <end position="74"/>
    </location>
</feature>
<comment type="caution">
    <text evidence="2">The sequence shown here is derived from an EMBL/GenBank/DDBJ whole genome shotgun (WGS) entry which is preliminary data.</text>
</comment>
<dbReference type="Proteomes" id="UP000712600">
    <property type="component" value="Unassembled WGS sequence"/>
</dbReference>
<reference evidence="2" key="1">
    <citation type="submission" date="2019-12" db="EMBL/GenBank/DDBJ databases">
        <title>Genome sequencing and annotation of Brassica cretica.</title>
        <authorList>
            <person name="Studholme D.J."/>
            <person name="Sarris P."/>
        </authorList>
    </citation>
    <scope>NUCLEOTIDE SEQUENCE</scope>
    <source>
        <strain evidence="2">PFS-109/04</strain>
        <tissue evidence="2">Leaf</tissue>
    </source>
</reference>
<keyword evidence="1" id="KW-1133">Transmembrane helix</keyword>
<dbReference type="EMBL" id="QGKX02001521">
    <property type="protein sequence ID" value="KAF3514649.1"/>
    <property type="molecule type" value="Genomic_DNA"/>
</dbReference>
<name>A0A8S9PGU5_BRACR</name>
<keyword evidence="1" id="KW-0472">Membrane</keyword>
<evidence type="ECO:0000313" key="2">
    <source>
        <dbReference type="EMBL" id="KAF3514649.1"/>
    </source>
</evidence>
<sequence>MDGKHLIENWSGILSAAFSSWKGNDITSWEGKCDSAHHMSHTDLKLLSFLADSSPDVSAVIYYLILFLVELTHLRNKKEKFREKERKKERKIFQNHVLQPLVLIGKMCFDQFSVRSFVGLETLELLSE</sequence>
<dbReference type="AlphaFoldDB" id="A0A8S9PGU5"/>
<keyword evidence="1" id="KW-0812">Transmembrane</keyword>
<organism evidence="2 3">
    <name type="scientific">Brassica cretica</name>
    <name type="common">Mustard</name>
    <dbReference type="NCBI Taxonomy" id="69181"/>
    <lineage>
        <taxon>Eukaryota</taxon>
        <taxon>Viridiplantae</taxon>
        <taxon>Streptophyta</taxon>
        <taxon>Embryophyta</taxon>
        <taxon>Tracheophyta</taxon>
        <taxon>Spermatophyta</taxon>
        <taxon>Magnoliopsida</taxon>
        <taxon>eudicotyledons</taxon>
        <taxon>Gunneridae</taxon>
        <taxon>Pentapetalae</taxon>
        <taxon>rosids</taxon>
        <taxon>malvids</taxon>
        <taxon>Brassicales</taxon>
        <taxon>Brassicaceae</taxon>
        <taxon>Brassiceae</taxon>
        <taxon>Brassica</taxon>
    </lineage>
</organism>
<protein>
    <submittedName>
        <fullName evidence="2">Uncharacterized protein</fullName>
    </submittedName>
</protein>
<gene>
    <name evidence="2" type="ORF">F2Q69_00007895</name>
</gene>
<accession>A0A8S9PGU5</accession>